<feature type="region of interest" description="Disordered" evidence="4">
    <location>
        <begin position="794"/>
        <end position="819"/>
    </location>
</feature>
<feature type="region of interest" description="Disordered" evidence="4">
    <location>
        <begin position="839"/>
        <end position="860"/>
    </location>
</feature>
<dbReference type="GO" id="GO:0005813">
    <property type="term" value="C:centrosome"/>
    <property type="evidence" value="ECO:0007669"/>
    <property type="project" value="UniProtKB-SubCell"/>
</dbReference>
<evidence type="ECO:0000259" key="5">
    <source>
        <dbReference type="Pfam" id="PF15309"/>
    </source>
</evidence>
<protein>
    <recommendedName>
        <fullName evidence="5">ALMS motif domain-containing protein</fullName>
    </recommendedName>
</protein>
<feature type="compositionally biased region" description="Low complexity" evidence="4">
    <location>
        <begin position="330"/>
        <end position="345"/>
    </location>
</feature>
<feature type="region of interest" description="Disordered" evidence="4">
    <location>
        <begin position="1357"/>
        <end position="1377"/>
    </location>
</feature>
<feature type="compositionally biased region" description="Polar residues" evidence="4">
    <location>
        <begin position="1025"/>
        <end position="1036"/>
    </location>
</feature>
<keyword evidence="7" id="KW-1185">Reference proteome</keyword>
<evidence type="ECO:0000256" key="1">
    <source>
        <dbReference type="ARBA" id="ARBA00004300"/>
    </source>
</evidence>
<evidence type="ECO:0000313" key="6">
    <source>
        <dbReference type="EMBL" id="KAH1170097.1"/>
    </source>
</evidence>
<feature type="region of interest" description="Disordered" evidence="4">
    <location>
        <begin position="1646"/>
        <end position="1678"/>
    </location>
</feature>
<feature type="compositionally biased region" description="Polar residues" evidence="4">
    <location>
        <begin position="590"/>
        <end position="603"/>
    </location>
</feature>
<feature type="compositionally biased region" description="Low complexity" evidence="4">
    <location>
        <begin position="810"/>
        <end position="819"/>
    </location>
</feature>
<comment type="caution">
    <text evidence="6">The sequence shown here is derived from an EMBL/GenBank/DDBJ whole genome shotgun (WGS) entry which is preliminary data.</text>
</comment>
<feature type="region of interest" description="Disordered" evidence="4">
    <location>
        <begin position="2448"/>
        <end position="2471"/>
    </location>
</feature>
<gene>
    <name evidence="6" type="ORF">KIL84_001082</name>
</gene>
<feature type="region of interest" description="Disordered" evidence="4">
    <location>
        <begin position="1"/>
        <end position="46"/>
    </location>
</feature>
<feature type="compositionally biased region" description="Polar residues" evidence="4">
    <location>
        <begin position="1657"/>
        <end position="1674"/>
    </location>
</feature>
<keyword evidence="3" id="KW-0206">Cytoskeleton</keyword>
<evidence type="ECO:0000256" key="3">
    <source>
        <dbReference type="ARBA" id="ARBA00023212"/>
    </source>
</evidence>
<reference evidence="6" key="1">
    <citation type="submission" date="2021-09" db="EMBL/GenBank/DDBJ databases">
        <title>The genome of Mauremys mutica provides insights into the evolution of semi-aquatic lifestyle.</title>
        <authorList>
            <person name="Gong S."/>
            <person name="Gao Y."/>
        </authorList>
    </citation>
    <scope>NUCLEOTIDE SEQUENCE</scope>
    <source>
        <strain evidence="6">MM-2020</strain>
        <tissue evidence="6">Muscle</tissue>
    </source>
</reference>
<keyword evidence="2" id="KW-0963">Cytoplasm</keyword>
<feature type="region of interest" description="Disordered" evidence="4">
    <location>
        <begin position="2632"/>
        <end position="2702"/>
    </location>
</feature>
<feature type="compositionally biased region" description="Polar residues" evidence="4">
    <location>
        <begin position="484"/>
        <end position="497"/>
    </location>
</feature>
<feature type="compositionally biased region" description="Low complexity" evidence="4">
    <location>
        <begin position="2684"/>
        <end position="2695"/>
    </location>
</feature>
<dbReference type="InterPro" id="IPR029299">
    <property type="entry name" value="ALMS_motif"/>
</dbReference>
<feature type="compositionally biased region" description="Basic and acidic residues" evidence="4">
    <location>
        <begin position="1364"/>
        <end position="1373"/>
    </location>
</feature>
<dbReference type="Pfam" id="PF15309">
    <property type="entry name" value="ALMS_motif"/>
    <property type="match status" value="1"/>
</dbReference>
<feature type="compositionally biased region" description="Basic and acidic residues" evidence="4">
    <location>
        <begin position="2355"/>
        <end position="2366"/>
    </location>
</feature>
<dbReference type="PANTHER" id="PTHR21553:SF22">
    <property type="entry name" value="CENTROSOME-ASSOCIATED PROTEIN ALMS1"/>
    <property type="match status" value="1"/>
</dbReference>
<evidence type="ECO:0000313" key="7">
    <source>
        <dbReference type="Proteomes" id="UP000827986"/>
    </source>
</evidence>
<feature type="region of interest" description="Disordered" evidence="4">
    <location>
        <begin position="1453"/>
        <end position="1485"/>
    </location>
</feature>
<dbReference type="GO" id="GO:0005829">
    <property type="term" value="C:cytosol"/>
    <property type="evidence" value="ECO:0007669"/>
    <property type="project" value="TreeGrafter"/>
</dbReference>
<feature type="region of interest" description="Disordered" evidence="4">
    <location>
        <begin position="2390"/>
        <end position="2409"/>
    </location>
</feature>
<dbReference type="PANTHER" id="PTHR21553">
    <property type="entry name" value="ALMS1-RELATED"/>
    <property type="match status" value="1"/>
</dbReference>
<accession>A0A9D4ANZ4</accession>
<feature type="region of interest" description="Disordered" evidence="4">
    <location>
        <begin position="2344"/>
        <end position="2366"/>
    </location>
</feature>
<feature type="region of interest" description="Disordered" evidence="4">
    <location>
        <begin position="330"/>
        <end position="355"/>
    </location>
</feature>
<evidence type="ECO:0000256" key="4">
    <source>
        <dbReference type="SAM" id="MobiDB-lite"/>
    </source>
</evidence>
<dbReference type="Proteomes" id="UP000827986">
    <property type="component" value="Unassembled WGS sequence"/>
</dbReference>
<feature type="compositionally biased region" description="Basic and acidic residues" evidence="4">
    <location>
        <begin position="2672"/>
        <end position="2683"/>
    </location>
</feature>
<dbReference type="GO" id="GO:0005814">
    <property type="term" value="C:centriole"/>
    <property type="evidence" value="ECO:0007669"/>
    <property type="project" value="TreeGrafter"/>
</dbReference>
<feature type="compositionally biased region" description="Polar residues" evidence="4">
    <location>
        <begin position="2605"/>
        <end position="2615"/>
    </location>
</feature>
<feature type="compositionally biased region" description="Polar residues" evidence="4">
    <location>
        <begin position="34"/>
        <end position="46"/>
    </location>
</feature>
<evidence type="ECO:0000256" key="2">
    <source>
        <dbReference type="ARBA" id="ARBA00022490"/>
    </source>
</evidence>
<dbReference type="GO" id="GO:0046599">
    <property type="term" value="P:regulation of centriole replication"/>
    <property type="evidence" value="ECO:0007669"/>
    <property type="project" value="TreeGrafter"/>
</dbReference>
<feature type="domain" description="ALMS motif" evidence="5">
    <location>
        <begin position="2740"/>
        <end position="2871"/>
    </location>
</feature>
<proteinExistence type="predicted"/>
<feature type="region of interest" description="Disordered" evidence="4">
    <location>
        <begin position="2595"/>
        <end position="2616"/>
    </location>
</feature>
<feature type="region of interest" description="Disordered" evidence="4">
    <location>
        <begin position="750"/>
        <end position="773"/>
    </location>
</feature>
<feature type="region of interest" description="Disordered" evidence="4">
    <location>
        <begin position="590"/>
        <end position="622"/>
    </location>
</feature>
<organism evidence="6 7">
    <name type="scientific">Mauremys mutica</name>
    <name type="common">yellowpond turtle</name>
    <dbReference type="NCBI Taxonomy" id="74926"/>
    <lineage>
        <taxon>Eukaryota</taxon>
        <taxon>Metazoa</taxon>
        <taxon>Chordata</taxon>
        <taxon>Craniata</taxon>
        <taxon>Vertebrata</taxon>
        <taxon>Euteleostomi</taxon>
        <taxon>Archelosauria</taxon>
        <taxon>Testudinata</taxon>
        <taxon>Testudines</taxon>
        <taxon>Cryptodira</taxon>
        <taxon>Durocryptodira</taxon>
        <taxon>Testudinoidea</taxon>
        <taxon>Geoemydidae</taxon>
        <taxon>Geoemydinae</taxon>
        <taxon>Mauremys</taxon>
    </lineage>
</organism>
<dbReference type="GO" id="GO:0008017">
    <property type="term" value="F:microtubule binding"/>
    <property type="evidence" value="ECO:0007669"/>
    <property type="project" value="TreeGrafter"/>
</dbReference>
<feature type="region of interest" description="Disordered" evidence="4">
    <location>
        <begin position="1010"/>
        <end position="1041"/>
    </location>
</feature>
<feature type="region of interest" description="Disordered" evidence="4">
    <location>
        <begin position="461"/>
        <end position="497"/>
    </location>
</feature>
<feature type="compositionally biased region" description="Low complexity" evidence="4">
    <location>
        <begin position="2455"/>
        <end position="2471"/>
    </location>
</feature>
<name>A0A9D4ANZ4_9SAUR</name>
<sequence>MELDEEAAEGSERPGQVPPIATTPPRPGWKEELLSQSSSGTQISTASGISLGEAIRQRSAANQGMESWYQLPAEMDVSHLAATSGMRLGLTGGGNDLTEFPTLEEGLLTQTEELGRRHTGDMARTPLLEIQDSRFSPCLPLLMTYSAQGQKFLDDTLFQQTELDFAPLRGTPDVSDASEQHSKPLQISEAVQLAGTEIPSDSVGGCFTLSEHPLAVSTVEPCDVSCSSYLSQHPMCLSGQIPVERKEKAEDQNYKLDINNKSFIPNRDENATDPNRKMLLNKPETLQHLEVFTTKEAASGFVNNDPFFLDSNVPAPLLLELLEKEIGLSSHGGFSSSESSSCKSISARDPGKNETMQRVGNVELSDRESEVFVRESHQKLEEEKCVPELGSSKMFSDVSRREPFKNSNAPDVFSANPSEMFMLSKGHSSDLNDSGRLWFSGVTMEPRGAILDEQQKQLFSKMSGKQKEEPLSAMSKTSVKDSASDQPVTASVESGGTCSEKNTVVEIPSGVNRSELTLSDFTIERGHKNTGISPLFNLPVDDGSFFGQLAQPIYQSTPGIFVSRSEKQEVPGKPLPIKSNLQASLTCLNEETSRNSSTNTLVSSAEKHHASQSGQEINSESYESLRTMYPRAGRIQSLPTLNFMEKVGAWNMNQPMEKIPDTLALCGLSGVSPRKKAYSAIADSLNRILSKQSSSSGNLKSGLAATFGGTGSITSLHSCDKKSAHASPLTRSQSDNSVHIISREASQIKVVQATNPDEAVQPTEEKSRVSGMPEIRKSGAQLEDSTTPQFTAVLVTTGSSGGGGDDDDNNSIGQNSDQNVFISSERVAQLLREEECYPSDGQEKHNCLENNTRQSHDPELSTSQISMDHFNDISPDSLNLLASSQASSHVDLTAANSSLVVARDFFTSLDGDNVIPFCAPTLKTPDKKEINIEERIPMYLRNLGIDQSPSAILTPFVPRGPIREVEFSPSELRTLKESTDTLTKHVQLSEGSLSAIDITQISFNSDGSTLSMSIPMGSDAGPDTPLSTELSPQLSRSSKDRPMSQCSIAYQQLELPAPHLTKGSSESSAVSKSVELSQMLHAVPADSDFEEGHTLVSKHVQKRIDKFESRDIGLSLEKLSASPLAGDADVMDVSGEPLSSNVDASVNYLNKDQGNDSFTGSNTLKEIQKLLAKAENIALTQFDPVPSVAPFQEVGHSLSVPIEKDGSEDSRLVKDISPALQRILSWDESLTRRSMQEDSSLMKTMNSRRHSLKWESSLAIDLPTKEEIVEEMTRPTQQGAMEVCGVAKSIGRSEPEGCSSATVDKNLPALMAVTKSNTSSESSIERVLELQNPSAMEPLGIITSDLGDFQHALAKTKTSVAGSKEGDGIRESDDSSSVDSLAARVKSLLKNESPVLHATQILKSAEEEERKARAWVKLKLTSQPQGSVPDLNEEDRQRIDEIKTELLLSARKSVLAKDPRGNNSETSSSHSHSQRQNTGHFTSPFGKQLQIDSQTQDFKLNESLESNTRQVTPIYRSDPADYSPLDDTQFKALNTIQKHTHRQLQMLRGNSFDASIELHTPLCKDMDKCSMGLVDASSTPTEEDVILPSQKKLSTEKPSVEVAKQITSITFASRKRSQSPVASTVLSASLSEDTLRGIMPLEIGSVSAKEQRPGKQQVESPKSCPSSSPTATHSLDNDFKFSADKGRFQHMPIAVDKLGTSQAKDILSGQGSKTTYTDQGLTLVADSVEEAESSTRNMLGLGRHSARFSGVDHDMKSDQEVNMFYQYLSMSPHQQGKMNLYSQVPFADSSEGPVHSLRTLLLKDHDNLLEKEDKLSSDTFSVSQTNVKTEHANVVHCSSPDKTLTTMPEAPSSPTRKALSCVHITLSPKRNNSELFSMLDTEAETRSNDRLKTDAQQMLSSSPPKLLLESASKLLNTESISKDQGSSYFPKSVSSQDLRYMPLESSQRVPFSRQAHTRVLDSCGHNLQDNFKTTVSAQAGKATSDAITQITTESPEKTTFSAEIYVSTEDGETSTFGSSHQRAYEIANLATSSLSHILPSHRPADQPLLLPYKPSGSSEMYYVPHPMKGPKISPVRSETTIESSHSGSNDAVPPNFPAKVLGSMDDENPLDTVAIKHKEGIYSKRSEPKVAWAKEKKTPQEATTESVNHLESVKTTHSVFKSAQFYLHHPVPLQHESYFLSNDEPSDECTDIGHTGPSSRDFFQNWRAAKKDKHSFSVYPQMGGEDEFSPLTAEVDYSKVEDLRFNASLGNDASGKEHVQEDQKKVRDYLLSSSQRTDLVRRQKMDLPLKQSTYSTGSLDELWTKFLERQKKHHLHNLKSSNELSLVERLDRLARVLQNPVRHSLMPTENGKSNIGEKTRGREQKKIRCQDKKIYESNLDSYRNVLNAEERSDTSYDEKRRVESRQQRAGERTINHMKRFLKQKYLDPLSDTSLETMPTKDHIVMTGSTTSESDTVTQTEMETTSQTEVSSSISTIDTARLIRAFGHERVCLSPRLSELYCTISQQKSRSEKWDKGRSKVVGLKYPKMTFAERHRKRKDTQVADSVISSDSVATINSSWGPSSALSNKRHTRMLNKGIQAGDLEIVNSATKKNTRDVGMTFPTPRYSQVRPQKPSNCADGGFGQLDGMCSDFRNPAGKGKQEGQPGNFLMDKKTGSNRPQLPQGVSWFAPAEDLKSDSRKENKSSSFSGPGPSWFEPLTNTKPWREPLRERNWKEQQGSSKIQPVVVPVRDVENKPPRPFVKMTLQEALALHRPDFISRSGERVKRLKLIMEERKIQSVLQSEREELFNPPEKKGYKNANYLLYNRDYLVKQKRRTILKSEMVQRSKRIYEQLPEVQKRREEEKRKSEYTSYRLKAQLYKTKITNHILGRKVPWN</sequence>
<comment type="subcellular location">
    <subcellularLocation>
        <location evidence="1">Cytoplasm</location>
        <location evidence="1">Cytoskeleton</location>
        <location evidence="1">Microtubule organizing center</location>
        <location evidence="1">Centrosome</location>
    </subcellularLocation>
</comment>
<feature type="compositionally biased region" description="Polar residues" evidence="4">
    <location>
        <begin position="611"/>
        <end position="622"/>
    </location>
</feature>
<dbReference type="EMBL" id="JAHDVG010000484">
    <property type="protein sequence ID" value="KAH1170097.1"/>
    <property type="molecule type" value="Genomic_DNA"/>
</dbReference>